<dbReference type="EMBL" id="AMYD01000930">
    <property type="protein sequence ID" value="EQB55462.1"/>
    <property type="molecule type" value="Genomic_DNA"/>
</dbReference>
<dbReference type="OrthoDB" id="4829511at2759"/>
<feature type="compositionally biased region" description="Acidic residues" evidence="1">
    <location>
        <begin position="523"/>
        <end position="535"/>
    </location>
</feature>
<name>T0KJB3_COLGC</name>
<feature type="region of interest" description="Disordered" evidence="1">
    <location>
        <begin position="523"/>
        <end position="635"/>
    </location>
</feature>
<accession>T0KJB3</accession>
<feature type="compositionally biased region" description="Acidic residues" evidence="1">
    <location>
        <begin position="206"/>
        <end position="219"/>
    </location>
</feature>
<sequence length="644" mass="70139">MAAQPEFSRKWSWRTDLQAYDDGLGDARQPSQILTFSGHETHKTVRNALIERLRNGTAKGTTNLPTLQELDESNSRKARRGVWVGWHLPLEAADESSQAIQGLSIKKLIEKEASDEQLEAVTVSQRKPTALKAIISMNTRKRLEYYVLAEPDPRTGICKAFTLKGGTTAVYFFPEFRDQDDDLIDANKRCRTWAALIMEAAGKESDNDEEDSEQDDGDENKDKGRAEESAKQKSGRAKAKAKFKSGVRMPGTSNSAVAGAGIGAGVGAGNSLDFQTLHNASTAPASALNPIDASQIAKLRAGLADLRSKMTLKLYNEIRDEVVKLTKVEFPIFPSSTYLDAFIRKKRLKKRHAKLAVDEFFGLYPFLRRESLTNLNHFLVHVASIALSSDTEGVVVLSWDIIQDFLLTLAYLCDARYAEEPELKRKVFLAFEMVRKEVGALSQSKEATPRDRIQDFLSGVIDNMDRQLVVHAENCRLAASLGEGTHTTGAAIVERWVKRLREQTSNVQEAARPFKRLRQLVDDDDDANDLPETELDGSGSIASLNGGSLAAAGSTGDSAGTPSHQHAEGENLGSSSRPAPDDFHGANSHIAEPSTVEVKPSGPGTPPGTPNSDSHLSDPESLVTGPGSPKDPDSLAVLQLLNAA</sequence>
<comment type="caution">
    <text evidence="2">The sequence shown here is derived from an EMBL/GenBank/DDBJ whole genome shotgun (WGS) entry which is preliminary data.</text>
</comment>
<dbReference type="Proteomes" id="UP000015530">
    <property type="component" value="Unassembled WGS sequence"/>
</dbReference>
<reference evidence="3" key="1">
    <citation type="journal article" date="2013" name="Mol. Plant Microbe Interact.">
        <title>Global aspects of pacC regulation of pathogenicity genes in Colletotrichum gloeosporioides as revealed by transcriptome analysis.</title>
        <authorList>
            <person name="Alkan N."/>
            <person name="Meng X."/>
            <person name="Friedlander G."/>
            <person name="Reuveni E."/>
            <person name="Sukno S."/>
            <person name="Sherman A."/>
            <person name="Thon M."/>
            <person name="Fluhr R."/>
            <person name="Prusky D."/>
        </authorList>
    </citation>
    <scope>NUCLEOTIDE SEQUENCE [LARGE SCALE GENOMIC DNA]</scope>
    <source>
        <strain evidence="3">Cg-14</strain>
    </source>
</reference>
<protein>
    <submittedName>
        <fullName evidence="2">Uncharacterized protein</fullName>
    </submittedName>
</protein>
<evidence type="ECO:0000256" key="1">
    <source>
        <dbReference type="SAM" id="MobiDB-lite"/>
    </source>
</evidence>
<evidence type="ECO:0000313" key="3">
    <source>
        <dbReference type="Proteomes" id="UP000015530"/>
    </source>
</evidence>
<feature type="region of interest" description="Disordered" evidence="1">
    <location>
        <begin position="201"/>
        <end position="248"/>
    </location>
</feature>
<dbReference type="HOGENOM" id="CLU_425128_0_0_1"/>
<feature type="compositionally biased region" description="Basic residues" evidence="1">
    <location>
        <begin position="233"/>
        <end position="245"/>
    </location>
</feature>
<feature type="compositionally biased region" description="Low complexity" evidence="1">
    <location>
        <begin position="537"/>
        <end position="563"/>
    </location>
</feature>
<feature type="compositionally biased region" description="Basic and acidic residues" evidence="1">
    <location>
        <begin position="220"/>
        <end position="231"/>
    </location>
</feature>
<organism evidence="2 3">
    <name type="scientific">Colletotrichum gloeosporioides (strain Cg-14)</name>
    <name type="common">Anthracnose fungus</name>
    <name type="synonym">Glomerella cingulata</name>
    <dbReference type="NCBI Taxonomy" id="1237896"/>
    <lineage>
        <taxon>Eukaryota</taxon>
        <taxon>Fungi</taxon>
        <taxon>Dikarya</taxon>
        <taxon>Ascomycota</taxon>
        <taxon>Pezizomycotina</taxon>
        <taxon>Sordariomycetes</taxon>
        <taxon>Hypocreomycetidae</taxon>
        <taxon>Glomerellales</taxon>
        <taxon>Glomerellaceae</taxon>
        <taxon>Colletotrichum</taxon>
        <taxon>Colletotrichum gloeosporioides species complex</taxon>
    </lineage>
</organism>
<gene>
    <name evidence="2" type="ORF">CGLO_04613</name>
</gene>
<proteinExistence type="predicted"/>
<dbReference type="AlphaFoldDB" id="T0KJB3"/>
<evidence type="ECO:0000313" key="2">
    <source>
        <dbReference type="EMBL" id="EQB55462.1"/>
    </source>
</evidence>